<dbReference type="InterPro" id="IPR038109">
    <property type="entry name" value="DNA_bind_recomb_sf"/>
</dbReference>
<keyword evidence="3" id="KW-0175">Coiled coil</keyword>
<dbReference type="InterPro" id="IPR011109">
    <property type="entry name" value="DNA_bind_recombinase_dom"/>
</dbReference>
<dbReference type="InterPro" id="IPR036162">
    <property type="entry name" value="Resolvase-like_N_sf"/>
</dbReference>
<keyword evidence="1" id="KW-0238">DNA-binding</keyword>
<dbReference type="PANTHER" id="PTHR30461:SF2">
    <property type="entry name" value="SERINE RECOMBINASE PINE-RELATED"/>
    <property type="match status" value="1"/>
</dbReference>
<dbReference type="SUPFAM" id="SSF53041">
    <property type="entry name" value="Resolvase-like"/>
    <property type="match status" value="1"/>
</dbReference>
<protein>
    <recommendedName>
        <fullName evidence="4">Recombinase domain-containing protein</fullName>
    </recommendedName>
</protein>
<feature type="coiled-coil region" evidence="3">
    <location>
        <begin position="310"/>
        <end position="367"/>
    </location>
</feature>
<dbReference type="Proteomes" id="UP001499910">
    <property type="component" value="Unassembled WGS sequence"/>
</dbReference>
<feature type="domain" description="Recombinase" evidence="4">
    <location>
        <begin position="100"/>
        <end position="217"/>
    </location>
</feature>
<dbReference type="Pfam" id="PF07508">
    <property type="entry name" value="Recombinase"/>
    <property type="match status" value="1"/>
</dbReference>
<sequence>MVALLSYLDAQKGKPYVVIFDDLKRFARDTEFHLKLRREFSRRGAKIECLNFRFEDTPEGKFIETVIAAQGELEREQNRRQVVQKMQARVEGGFWVFRAPVGYRYVNAPSGGGKILVPDDVLAPVVREALEGFATGHFASQAEVQRFLERNPHFPKDRKDGTLRPMTVTRLLKKVVYAGYVEAPKWGVSLRKGQHEGLISFETFERIQDNLEGRKRLPAARKDFNEDFPLRGFVQCGCCGNAMTAAWSKGCRKHYAYYRCETRGCEAKSKSVPRAKMESAFEEIMEGLQPARGLFDLAKAMLRDAWDMRLAISHGERDELQKQLKEVDRQIGSLLDRIVDATSASVVSAYEARIEKLERQKLVLAERVETTVPPKGRLEDCIELALNFLASPWNIYKNGDFAMRQTVLRLVFSEPLKYGQNGVYGTPELSFPFKYLAGILGSKSEMVPQGRIELPTSPLPRVRSTTELLRRRSRGRSIRRFAQALQAQTGRPLSRAVNPGP</sequence>
<dbReference type="PANTHER" id="PTHR30461">
    <property type="entry name" value="DNA-INVERTASE FROM LAMBDOID PROPHAGE"/>
    <property type="match status" value="1"/>
</dbReference>
<reference evidence="6" key="1">
    <citation type="journal article" date="2019" name="Int. J. Syst. Evol. Microbiol.">
        <title>The Global Catalogue of Microorganisms (GCM) 10K type strain sequencing project: providing services to taxonomists for standard genome sequencing and annotation.</title>
        <authorList>
            <consortium name="The Broad Institute Genomics Platform"/>
            <consortium name="The Broad Institute Genome Sequencing Center for Infectious Disease"/>
            <person name="Wu L."/>
            <person name="Ma J."/>
        </authorList>
    </citation>
    <scope>NUCLEOTIDE SEQUENCE [LARGE SCALE GENOMIC DNA]</scope>
    <source>
        <strain evidence="6">JCM 18015</strain>
    </source>
</reference>
<dbReference type="Pfam" id="PF00239">
    <property type="entry name" value="Resolvase"/>
    <property type="match status" value="1"/>
</dbReference>
<evidence type="ECO:0000259" key="4">
    <source>
        <dbReference type="PROSITE" id="PS51737"/>
    </source>
</evidence>
<evidence type="ECO:0000256" key="3">
    <source>
        <dbReference type="SAM" id="Coils"/>
    </source>
</evidence>
<dbReference type="InterPro" id="IPR025827">
    <property type="entry name" value="Zn_ribbon_recom_dom"/>
</dbReference>
<dbReference type="EMBL" id="BAABHW010000009">
    <property type="protein sequence ID" value="GAA5082108.1"/>
    <property type="molecule type" value="Genomic_DNA"/>
</dbReference>
<accession>A0ABP9LSY6</accession>
<evidence type="ECO:0000313" key="6">
    <source>
        <dbReference type="Proteomes" id="UP001499910"/>
    </source>
</evidence>
<organism evidence="5 6">
    <name type="scientific">[Roseibacterium] beibuensis</name>
    <dbReference type="NCBI Taxonomy" id="1193142"/>
    <lineage>
        <taxon>Bacteria</taxon>
        <taxon>Pseudomonadati</taxon>
        <taxon>Pseudomonadota</taxon>
        <taxon>Alphaproteobacteria</taxon>
        <taxon>Rhodobacterales</taxon>
        <taxon>Roseobacteraceae</taxon>
        <taxon>Roseicyclus</taxon>
    </lineage>
</organism>
<dbReference type="InterPro" id="IPR006119">
    <property type="entry name" value="Resolv_N"/>
</dbReference>
<evidence type="ECO:0000256" key="2">
    <source>
        <dbReference type="ARBA" id="ARBA00023172"/>
    </source>
</evidence>
<dbReference type="Gene3D" id="3.40.50.1390">
    <property type="entry name" value="Resolvase, N-terminal catalytic domain"/>
    <property type="match status" value="1"/>
</dbReference>
<proteinExistence type="predicted"/>
<comment type="caution">
    <text evidence="5">The sequence shown here is derived from an EMBL/GenBank/DDBJ whole genome shotgun (WGS) entry which is preliminary data.</text>
</comment>
<keyword evidence="6" id="KW-1185">Reference proteome</keyword>
<dbReference type="Gene3D" id="3.90.1750.20">
    <property type="entry name" value="Putative Large Serine Recombinase, Chain B, Domain 2"/>
    <property type="match status" value="1"/>
</dbReference>
<dbReference type="Pfam" id="PF13408">
    <property type="entry name" value="Zn_ribbon_recom"/>
    <property type="match status" value="1"/>
</dbReference>
<name>A0ABP9LSY6_9RHOB</name>
<evidence type="ECO:0000256" key="1">
    <source>
        <dbReference type="ARBA" id="ARBA00023125"/>
    </source>
</evidence>
<evidence type="ECO:0000313" key="5">
    <source>
        <dbReference type="EMBL" id="GAA5082108.1"/>
    </source>
</evidence>
<gene>
    <name evidence="5" type="ORF">GCM10023209_37420</name>
</gene>
<dbReference type="PROSITE" id="PS51737">
    <property type="entry name" value="RECOMBINASE_DNA_BIND"/>
    <property type="match status" value="1"/>
</dbReference>
<dbReference type="InterPro" id="IPR050639">
    <property type="entry name" value="SSR_resolvase"/>
</dbReference>
<keyword evidence="2" id="KW-0233">DNA recombination</keyword>